<reference evidence="3 5" key="3">
    <citation type="submission" date="2019-03" db="EMBL/GenBank/DDBJ databases">
        <authorList>
            <consortium name="Pathogen Informatics"/>
        </authorList>
    </citation>
    <scope>NUCLEOTIDE SEQUENCE [LARGE SCALE GENOMIC DNA]</scope>
    <source>
        <strain evidence="3 5">NCTC12282</strain>
    </source>
</reference>
<sequence>MTAETITVERTGKVRSCESDPVRIEAYLPSECPQNHAANLLPLPNGDLLCTWFSGTQEGIADISIYMSRLAKGSNLWTKPVKLSDDSSRSEQNPVLFLDPDNILWLMYTAQKSGNQDTAFVRYRQSKDLGETWGAIETLFSEPGTFIRQPVTVLSNGDWIVPVFYCRVQPGEKWVGNNDDSAVKISSDKGKSWREYSVPQSTGCVHMNVTVLNDGSLIALYRSRWADFIYLSRSFDNGKTWSAPQATSLPNNNSSIQVTTLNNGHLALVFNNMSAADCSERRTSLYDEIEDEEDKASGKEVIIPTEGRSAFWGAPRAPMTLAISEDNGKTWPYLRNIEVGDGYCMTNNSQQKLNREFSYPSIKQSADGKLHIAFTYYRQTIKYVSVDEEWVKAGEAAL</sequence>
<dbReference type="EMBL" id="PDDX01000001">
    <property type="protein sequence ID" value="PHI32534.1"/>
    <property type="molecule type" value="Genomic_DNA"/>
</dbReference>
<dbReference type="InterPro" id="IPR036278">
    <property type="entry name" value="Sialidase_sf"/>
</dbReference>
<accession>A0A2C6DUM0</accession>
<dbReference type="SUPFAM" id="SSF50939">
    <property type="entry name" value="Sialidases"/>
    <property type="match status" value="1"/>
</dbReference>
<dbReference type="PANTHER" id="PTHR43752">
    <property type="entry name" value="BNR/ASP-BOX REPEAT FAMILY PROTEIN"/>
    <property type="match status" value="1"/>
</dbReference>
<dbReference type="PANTHER" id="PTHR43752:SF2">
    <property type="entry name" value="BNR_ASP-BOX REPEAT FAMILY PROTEIN"/>
    <property type="match status" value="1"/>
</dbReference>
<reference evidence="2" key="1">
    <citation type="submission" date="2017-09" db="EMBL/GenBank/DDBJ databases">
        <title>FDA dAtabase for Regulatory Grade micrObial Sequences (FDA-ARGOS): Supporting development and validation of Infectious Disease Dx tests.</title>
        <authorList>
            <person name="Minogue T."/>
            <person name="Wolcott M."/>
            <person name="Wasieloski L."/>
            <person name="Aguilar W."/>
            <person name="Moore D."/>
            <person name="Tallon L.J."/>
            <person name="Sadzewicz L."/>
            <person name="Ott S."/>
            <person name="Zhao X."/>
            <person name="Nagaraj S."/>
            <person name="Vavikolanu K."/>
            <person name="Aluvathingal J."/>
            <person name="Nadendla S."/>
            <person name="Sichtig H."/>
        </authorList>
    </citation>
    <scope>NUCLEOTIDE SEQUENCE</scope>
    <source>
        <strain evidence="2">FDAARGOS_387</strain>
    </source>
</reference>
<dbReference type="EMBL" id="CAADJA010000002">
    <property type="protein sequence ID" value="VFS45569.1"/>
    <property type="molecule type" value="Genomic_DNA"/>
</dbReference>
<dbReference type="GO" id="GO:0016787">
    <property type="term" value="F:hydrolase activity"/>
    <property type="evidence" value="ECO:0007669"/>
    <property type="project" value="UniProtKB-KW"/>
</dbReference>
<organism evidence="2 4">
    <name type="scientific">Budvicia aquatica</name>
    <dbReference type="NCBI Taxonomy" id="82979"/>
    <lineage>
        <taxon>Bacteria</taxon>
        <taxon>Pseudomonadati</taxon>
        <taxon>Pseudomonadota</taxon>
        <taxon>Gammaproteobacteria</taxon>
        <taxon>Enterobacterales</taxon>
        <taxon>Budviciaceae</taxon>
        <taxon>Budvicia</taxon>
    </lineage>
</organism>
<evidence type="ECO:0000259" key="1">
    <source>
        <dbReference type="Pfam" id="PF13088"/>
    </source>
</evidence>
<name>A0A2C6DUM0_9GAMM</name>
<keyword evidence="2" id="KW-0378">Hydrolase</keyword>
<dbReference type="Pfam" id="PF13088">
    <property type="entry name" value="BNR_2"/>
    <property type="match status" value="1"/>
</dbReference>
<reference evidence="4" key="2">
    <citation type="submission" date="2017-09" db="EMBL/GenBank/DDBJ databases">
        <title>FDA dAtabase for Regulatory Grade micrObial Sequences (FDA-ARGOS): Supporting development and validation of Infectious Disease Dx tests.</title>
        <authorList>
            <person name="Minogue T."/>
            <person name="Wolcott M."/>
            <person name="Wasieloski L."/>
            <person name="Aguilar W."/>
            <person name="Moore D."/>
            <person name="Tallon L."/>
            <person name="Sadzewicz L."/>
            <person name="Ott S."/>
            <person name="Zhao X."/>
            <person name="Nagaraj S."/>
            <person name="Vavikolanu K."/>
            <person name="Aluvathingal J."/>
            <person name="Nadendla S."/>
            <person name="Sichtig H."/>
        </authorList>
    </citation>
    <scope>NUCLEOTIDE SEQUENCE [LARGE SCALE GENOMIC DNA]</scope>
    <source>
        <strain evidence="4">FDAARGOS_387</strain>
    </source>
</reference>
<feature type="domain" description="Sialidase" evidence="1">
    <location>
        <begin position="46"/>
        <end position="372"/>
    </location>
</feature>
<dbReference type="RefSeq" id="WP_029096007.1">
    <property type="nucleotide sequence ID" value="NZ_CAADJA010000002.1"/>
</dbReference>
<evidence type="ECO:0000313" key="3">
    <source>
        <dbReference type="EMBL" id="VFS45569.1"/>
    </source>
</evidence>
<evidence type="ECO:0000313" key="5">
    <source>
        <dbReference type="Proteomes" id="UP000373449"/>
    </source>
</evidence>
<evidence type="ECO:0000313" key="4">
    <source>
        <dbReference type="Proteomes" id="UP000224974"/>
    </source>
</evidence>
<dbReference type="Proteomes" id="UP000373449">
    <property type="component" value="Unassembled WGS sequence"/>
</dbReference>
<dbReference type="OrthoDB" id="41724at2"/>
<keyword evidence="4" id="KW-1185">Reference proteome</keyword>
<dbReference type="AlphaFoldDB" id="A0A2C6DUM0"/>
<dbReference type="InterPro" id="IPR011040">
    <property type="entry name" value="Sialidase"/>
</dbReference>
<dbReference type="STRING" id="1111728.GCA_000427805_04341"/>
<gene>
    <name evidence="2" type="ORF">CRN84_26100</name>
    <name evidence="3" type="ORF">NCTC12282_00447</name>
</gene>
<evidence type="ECO:0000313" key="2">
    <source>
        <dbReference type="EMBL" id="PHI32534.1"/>
    </source>
</evidence>
<dbReference type="Proteomes" id="UP000224974">
    <property type="component" value="Unassembled WGS sequence"/>
</dbReference>
<protein>
    <submittedName>
        <fullName evidence="2">Glycosyl hydrolase</fullName>
    </submittedName>
    <submittedName>
        <fullName evidence="3">Predicted neuraminidase (Sialidase)</fullName>
    </submittedName>
</protein>
<proteinExistence type="predicted"/>
<dbReference type="CDD" id="cd15482">
    <property type="entry name" value="Sialidase_non-viral"/>
    <property type="match status" value="1"/>
</dbReference>
<dbReference type="Gene3D" id="2.120.10.10">
    <property type="match status" value="1"/>
</dbReference>